<dbReference type="Ensembl" id="ENSSTUT00000083709.1">
    <property type="protein sequence ID" value="ENSSTUP00000078599.1"/>
    <property type="gene ID" value="ENSSTUG00000033237.1"/>
</dbReference>
<gene>
    <name evidence="12" type="primary">ULK1</name>
    <name evidence="12" type="synonym">LOC115159639</name>
</gene>
<keyword evidence="7 9" id="KW-0067">ATP-binding</keyword>
<keyword evidence="8" id="KW-0072">Autophagy</keyword>
<evidence type="ECO:0000256" key="6">
    <source>
        <dbReference type="ARBA" id="ARBA00022777"/>
    </source>
</evidence>
<dbReference type="InterPro" id="IPR008271">
    <property type="entry name" value="Ser/Thr_kinase_AS"/>
</dbReference>
<dbReference type="GO" id="GO:0048675">
    <property type="term" value="P:axon extension"/>
    <property type="evidence" value="ECO:0007669"/>
    <property type="project" value="TreeGrafter"/>
</dbReference>
<reference evidence="12" key="2">
    <citation type="submission" date="2025-09" db="UniProtKB">
        <authorList>
            <consortium name="Ensembl"/>
        </authorList>
    </citation>
    <scope>IDENTIFICATION</scope>
</reference>
<feature type="region of interest" description="Disordered" evidence="10">
    <location>
        <begin position="659"/>
        <end position="698"/>
    </location>
</feature>
<dbReference type="Pfam" id="PF21127">
    <property type="entry name" value="ATG1-like_MIT2"/>
    <property type="match status" value="1"/>
</dbReference>
<dbReference type="GeneTree" id="ENSGT00940000156664"/>
<dbReference type="Gene3D" id="1.10.510.10">
    <property type="entry name" value="Transferase(Phosphotransferase) domain 1"/>
    <property type="match status" value="1"/>
</dbReference>
<dbReference type="AlphaFoldDB" id="A0A674C507"/>
<evidence type="ECO:0000313" key="13">
    <source>
        <dbReference type="Proteomes" id="UP000472277"/>
    </source>
</evidence>
<dbReference type="GO" id="GO:0010508">
    <property type="term" value="P:positive regulation of autophagy"/>
    <property type="evidence" value="ECO:0007669"/>
    <property type="project" value="TreeGrafter"/>
</dbReference>
<dbReference type="GO" id="GO:0004674">
    <property type="term" value="F:protein serine/threonine kinase activity"/>
    <property type="evidence" value="ECO:0007669"/>
    <property type="project" value="UniProtKB-KW"/>
</dbReference>
<evidence type="ECO:0000256" key="7">
    <source>
        <dbReference type="ARBA" id="ARBA00022840"/>
    </source>
</evidence>
<evidence type="ECO:0000259" key="11">
    <source>
        <dbReference type="PROSITE" id="PS50011"/>
    </source>
</evidence>
<feature type="binding site" evidence="9">
    <location>
        <position position="45"/>
    </location>
    <ligand>
        <name>ATP</name>
        <dbReference type="ChEBI" id="CHEBI:30616"/>
    </ligand>
</feature>
<evidence type="ECO:0000256" key="2">
    <source>
        <dbReference type="ARBA" id="ARBA00022527"/>
    </source>
</evidence>
<feature type="domain" description="Protein kinase" evidence="11">
    <location>
        <begin position="15"/>
        <end position="278"/>
    </location>
</feature>
<dbReference type="EC" id="2.7.11.1" evidence="1"/>
<dbReference type="GO" id="GO:0005829">
    <property type="term" value="C:cytosol"/>
    <property type="evidence" value="ECO:0007669"/>
    <property type="project" value="TreeGrafter"/>
</dbReference>
<evidence type="ECO:0000256" key="4">
    <source>
        <dbReference type="ARBA" id="ARBA00022679"/>
    </source>
</evidence>
<accession>A0A674C507</accession>
<dbReference type="GO" id="GO:0048671">
    <property type="term" value="P:negative regulation of collateral sprouting"/>
    <property type="evidence" value="ECO:0007669"/>
    <property type="project" value="TreeGrafter"/>
</dbReference>
<dbReference type="InterPro" id="IPR048941">
    <property type="entry name" value="ATG1-like_MIT2"/>
</dbReference>
<dbReference type="FunFam" id="1.10.510.10:FF:000128">
    <property type="entry name" value="serine/threonine-protein kinase ULK2 isoform X2"/>
    <property type="match status" value="1"/>
</dbReference>
<keyword evidence="6" id="KW-0418">Kinase</keyword>
<dbReference type="PROSITE" id="PS00108">
    <property type="entry name" value="PROTEIN_KINASE_ST"/>
    <property type="match status" value="1"/>
</dbReference>
<feature type="compositionally biased region" description="Polar residues" evidence="10">
    <location>
        <begin position="449"/>
        <end position="462"/>
    </location>
</feature>
<dbReference type="InterPro" id="IPR017441">
    <property type="entry name" value="Protein_kinase_ATP_BS"/>
</dbReference>
<evidence type="ECO:0000256" key="9">
    <source>
        <dbReference type="PROSITE-ProRule" id="PRU10141"/>
    </source>
</evidence>
<feature type="compositionally biased region" description="Polar residues" evidence="10">
    <location>
        <begin position="676"/>
        <end position="685"/>
    </location>
</feature>
<dbReference type="Proteomes" id="UP000472277">
    <property type="component" value="Chromosome 23"/>
</dbReference>
<feature type="region of interest" description="Disordered" evidence="10">
    <location>
        <begin position="331"/>
        <end position="350"/>
    </location>
</feature>
<dbReference type="GO" id="GO:0000422">
    <property type="term" value="P:autophagy of mitochondrion"/>
    <property type="evidence" value="ECO:0007669"/>
    <property type="project" value="TreeGrafter"/>
</dbReference>
<dbReference type="PANTHER" id="PTHR24348">
    <property type="entry name" value="SERINE/THREONINE-PROTEIN KINASE UNC-51-RELATED"/>
    <property type="match status" value="1"/>
</dbReference>
<dbReference type="InterPro" id="IPR000719">
    <property type="entry name" value="Prot_kinase_dom"/>
</dbReference>
<evidence type="ECO:0000256" key="8">
    <source>
        <dbReference type="ARBA" id="ARBA00023006"/>
    </source>
</evidence>
<evidence type="ECO:0000256" key="1">
    <source>
        <dbReference type="ARBA" id="ARBA00012513"/>
    </source>
</evidence>
<dbReference type="InterPro" id="IPR011009">
    <property type="entry name" value="Kinase-like_dom_sf"/>
</dbReference>
<dbReference type="GO" id="GO:0042594">
    <property type="term" value="P:response to starvation"/>
    <property type="evidence" value="ECO:0007669"/>
    <property type="project" value="TreeGrafter"/>
</dbReference>
<proteinExistence type="predicted"/>
<dbReference type="GO" id="GO:0005776">
    <property type="term" value="C:autophagosome"/>
    <property type="evidence" value="ECO:0007669"/>
    <property type="project" value="TreeGrafter"/>
</dbReference>
<organism evidence="12 13">
    <name type="scientific">Salmo trutta</name>
    <name type="common">Brown trout</name>
    <dbReference type="NCBI Taxonomy" id="8032"/>
    <lineage>
        <taxon>Eukaryota</taxon>
        <taxon>Metazoa</taxon>
        <taxon>Chordata</taxon>
        <taxon>Craniata</taxon>
        <taxon>Vertebrata</taxon>
        <taxon>Euteleostomi</taxon>
        <taxon>Actinopterygii</taxon>
        <taxon>Neopterygii</taxon>
        <taxon>Teleostei</taxon>
        <taxon>Protacanthopterygii</taxon>
        <taxon>Salmoniformes</taxon>
        <taxon>Salmonidae</taxon>
        <taxon>Salmoninae</taxon>
        <taxon>Salmo</taxon>
    </lineage>
</organism>
<protein>
    <recommendedName>
        <fullName evidence="1">non-specific serine/threonine protein kinase</fullName>
        <ecNumber evidence="1">2.7.11.1</ecNumber>
    </recommendedName>
</protein>
<dbReference type="GO" id="GO:0034727">
    <property type="term" value="P:piecemeal microautophagy of the nucleus"/>
    <property type="evidence" value="ECO:0007669"/>
    <property type="project" value="TreeGrafter"/>
</dbReference>
<dbReference type="InterPro" id="IPR022708">
    <property type="entry name" value="Atg1-like_tMIT"/>
</dbReference>
<dbReference type="FunFam" id="3.30.200.20:FF:000149">
    <property type="entry name" value="serine/threonine-protein kinase unc-51 isoform X1"/>
    <property type="match status" value="1"/>
</dbReference>
<keyword evidence="2" id="KW-0723">Serine/threonine-protein kinase</keyword>
<dbReference type="PANTHER" id="PTHR24348:SF19">
    <property type="entry name" value="SERINE_THREONINE-PROTEIN KINASE ULK1"/>
    <property type="match status" value="1"/>
</dbReference>
<dbReference type="InterPro" id="IPR045269">
    <property type="entry name" value="Atg1-like"/>
</dbReference>
<keyword evidence="4" id="KW-0808">Transferase</keyword>
<dbReference type="Gene3D" id="3.30.200.20">
    <property type="entry name" value="Phosphorylase Kinase, domain 1"/>
    <property type="match status" value="1"/>
</dbReference>
<dbReference type="SUPFAM" id="SSF56112">
    <property type="entry name" value="Protein kinase-like (PK-like)"/>
    <property type="match status" value="1"/>
</dbReference>
<evidence type="ECO:0000313" key="12">
    <source>
        <dbReference type="Ensembl" id="ENSSTUP00000078599.1"/>
    </source>
</evidence>
<dbReference type="GO" id="GO:0034045">
    <property type="term" value="C:phagophore assembly site membrane"/>
    <property type="evidence" value="ECO:0007669"/>
    <property type="project" value="TreeGrafter"/>
</dbReference>
<reference evidence="12" key="1">
    <citation type="submission" date="2025-08" db="UniProtKB">
        <authorList>
            <consortium name="Ensembl"/>
        </authorList>
    </citation>
    <scope>IDENTIFICATION</scope>
</reference>
<dbReference type="GO" id="GO:0000045">
    <property type="term" value="P:autophagosome assembly"/>
    <property type="evidence" value="ECO:0007669"/>
    <property type="project" value="TreeGrafter"/>
</dbReference>
<evidence type="ECO:0000256" key="10">
    <source>
        <dbReference type="SAM" id="MobiDB-lite"/>
    </source>
</evidence>
<dbReference type="PROSITE" id="PS00107">
    <property type="entry name" value="PROTEIN_KINASE_ATP"/>
    <property type="match status" value="1"/>
</dbReference>
<sequence>MEGSGAMETVGKFEFSRKDLIGHGAFAVVFKGRNREKHDWEVAVKCINKKNLAKSQTLLGKEIKILKELKHENIVALHDFQVCIIKPNTFLRNYCNGGDLADYLHSKGTLSEDTIRVFLQQIAGAMRVLQAKGIIHRDLKPQNILLSYPAGRKSHSTNTCIKIADFGFARYLQNNMMAATLCGSPMYMAPEVIMSQNYDAKADLWSIGTILFQCLTGKAPFQASSPQDLRLFYEKNKNLSPNIPRETSCPLRHLLLGLLQRNHKDRMDFEEFFCHPFLEASSSMKKTTPAVTMTCFPSSASASSCSSSSTSHLASPPSLAEVQQLRAKTLASPTQDSPGFLLKDSSGGGCSSKNSSCDTDDFVMVPAHLPIIYNIITKLLCSQLFISSLLAFGGLGSQGKTPPHSPSYSCSPNPISRPNEFSGSNCGNYGQSVPIPVPTQVQNYQRMEQNLRSPSQDGSPRLSTPVRRCSSNSSLGFGRTGPSPPYPGGHGALAGLRRLSVGGARPFQLSPQGLPELGTIPELPGQARPLGTDTGSQGGGENPEFPSLFPCSSPPTSMLTQGLVTRLHSAPCLLEAASRGGRQKIRKQHSDPVVANHQAGMVTMRPLHSSPRLSELMQRSPLPTILGSPSRAIPPFEFPKPPSSPNLVTFLAQQGLVLAPPGSRTASDHRDPGQPPTGQLGQYSHRTAEDKSFGRSQSAGRLSDMLLMAAFGGPLGERDMLCFCPPAPSGGGAVAAGSASPAQVVFTVGSPPNSSTLPQTSRTRQYSGKFSAQQEHTEILRSLRFTLDFACCLMEVAGVRGTGAGAVAEQGDTSPPSLLQQQSLVADQISSLSREWSYAEQLVLYMKTAELLSSALHTAMERIKQGKLYPSATVKQVVKRLNELFKSSVSSCLSLNARLERFFSRKHSLMDHINTITAERLLFSHTVQMVQAAALDEMFHQGEASVQRYHKALLLMEGLSLLLTEHDDILSNLAILNDVY</sequence>
<keyword evidence="5 9" id="KW-0547">Nucleotide-binding</keyword>
<dbReference type="GO" id="GO:0061709">
    <property type="term" value="P:reticulophagy"/>
    <property type="evidence" value="ECO:0007669"/>
    <property type="project" value="TreeGrafter"/>
</dbReference>
<dbReference type="PROSITE" id="PS50011">
    <property type="entry name" value="PROTEIN_KINASE_DOM"/>
    <property type="match status" value="1"/>
</dbReference>
<keyword evidence="13" id="KW-1185">Reference proteome</keyword>
<name>A0A674C507_SALTR</name>
<dbReference type="SMART" id="SM00220">
    <property type="entry name" value="S_TKc"/>
    <property type="match status" value="1"/>
</dbReference>
<keyword evidence="3" id="KW-0597">Phosphoprotein</keyword>
<dbReference type="GO" id="GO:0005524">
    <property type="term" value="F:ATP binding"/>
    <property type="evidence" value="ECO:0007669"/>
    <property type="project" value="UniProtKB-UniRule"/>
</dbReference>
<evidence type="ECO:0000256" key="5">
    <source>
        <dbReference type="ARBA" id="ARBA00022741"/>
    </source>
</evidence>
<dbReference type="Pfam" id="PF12063">
    <property type="entry name" value="ATG1-like_MIT1"/>
    <property type="match status" value="1"/>
</dbReference>
<evidence type="ECO:0000256" key="3">
    <source>
        <dbReference type="ARBA" id="ARBA00022553"/>
    </source>
</evidence>
<feature type="region of interest" description="Disordered" evidence="10">
    <location>
        <begin position="449"/>
        <end position="491"/>
    </location>
</feature>
<dbReference type="Pfam" id="PF00069">
    <property type="entry name" value="Pkinase"/>
    <property type="match status" value="1"/>
</dbReference>